<sequence length="307" mass="34671">MARNYNDFEDEKESNGGFERFLMLMIPIIFTIVLLGVLLVLFNMNIRNAFFEVANKIPIVEKWVPDPVLDPETIKLKESEKEEEDNDVKIKELQNQLSAKEAELQQVNEGKVEQEAQLENLQSQIEVLEQESVDKATQEIADEYQKQIDNLAKMYADMSPSKAAPILQNMTSEEMVLLFSSMKNDNRIAILEKMDSKVAAEVTMMMKDVKPATDLQIAALQSRLKQNDTTTEETSTILNNSQLSQTFANMSADKAAELLFQTYKISPDKTLEILSSVTDATRSSILEKMSTIDAPTTAIILNKLMSK</sequence>
<protein>
    <submittedName>
        <fullName evidence="3">Kinesin</fullName>
    </submittedName>
</protein>
<evidence type="ECO:0000313" key="3">
    <source>
        <dbReference type="EMBL" id="OAB76742.1"/>
    </source>
</evidence>
<proteinExistence type="predicted"/>
<evidence type="ECO:0000256" key="1">
    <source>
        <dbReference type="SAM" id="Coils"/>
    </source>
</evidence>
<feature type="coiled-coil region" evidence="1">
    <location>
        <begin position="76"/>
        <end position="138"/>
    </location>
</feature>
<comment type="caution">
    <text evidence="3">The sequence shown here is derived from an EMBL/GenBank/DDBJ whole genome shotgun (WGS) entry which is preliminary data.</text>
</comment>
<gene>
    <name evidence="3" type="ORF">PNBC_04895</name>
</gene>
<dbReference type="OrthoDB" id="2381574at2"/>
<organism evidence="3 4">
    <name type="scientific">Paenibacillus crassostreae</name>
    <dbReference type="NCBI Taxonomy" id="1763538"/>
    <lineage>
        <taxon>Bacteria</taxon>
        <taxon>Bacillati</taxon>
        <taxon>Bacillota</taxon>
        <taxon>Bacilli</taxon>
        <taxon>Bacillales</taxon>
        <taxon>Paenibacillaceae</taxon>
        <taxon>Paenibacillus</taxon>
    </lineage>
</organism>
<dbReference type="Proteomes" id="UP000077134">
    <property type="component" value="Unassembled WGS sequence"/>
</dbReference>
<dbReference type="SUPFAM" id="SSF158791">
    <property type="entry name" value="MgtE N-terminal domain-like"/>
    <property type="match status" value="1"/>
</dbReference>
<dbReference type="AlphaFoldDB" id="A0A167FNK1"/>
<reference evidence="3 4" key="1">
    <citation type="submission" date="2016-02" db="EMBL/GenBank/DDBJ databases">
        <title>Paenibacillus sp. LPB0068, isolated from Crassostrea gigas.</title>
        <authorList>
            <person name="Shin S.-K."/>
            <person name="Yi H."/>
        </authorList>
    </citation>
    <scope>NUCLEOTIDE SEQUENCE [LARGE SCALE GENOMIC DNA]</scope>
    <source>
        <strain evidence="3 4">LPB0068</strain>
    </source>
</reference>
<evidence type="ECO:0000313" key="4">
    <source>
        <dbReference type="Proteomes" id="UP000077134"/>
    </source>
</evidence>
<keyword evidence="2" id="KW-0472">Membrane</keyword>
<evidence type="ECO:0000256" key="2">
    <source>
        <dbReference type="SAM" id="Phobius"/>
    </source>
</evidence>
<dbReference type="EMBL" id="LSFN01000005">
    <property type="protein sequence ID" value="OAB76742.1"/>
    <property type="molecule type" value="Genomic_DNA"/>
</dbReference>
<dbReference type="RefSeq" id="WP_068655744.1">
    <property type="nucleotide sequence ID" value="NZ_CP017770.1"/>
</dbReference>
<accession>A0A167FNK1</accession>
<keyword evidence="1" id="KW-0175">Coiled coil</keyword>
<dbReference type="KEGG" id="pcx:LPB68_19845"/>
<dbReference type="STRING" id="1763538.LPB68_19845"/>
<keyword evidence="2" id="KW-1133">Transmembrane helix</keyword>
<feature type="transmembrane region" description="Helical" evidence="2">
    <location>
        <begin position="21"/>
        <end position="42"/>
    </location>
</feature>
<keyword evidence="2" id="KW-0812">Transmembrane</keyword>
<keyword evidence="4" id="KW-1185">Reference proteome</keyword>
<name>A0A167FNK1_9BACL</name>